<dbReference type="AlphaFoldDB" id="A0A8S3SJC4"/>
<dbReference type="PROSITE" id="PS51450">
    <property type="entry name" value="LRR"/>
    <property type="match status" value="1"/>
</dbReference>
<keyword evidence="10" id="KW-0472">Membrane</keyword>
<evidence type="ECO:0000256" key="12">
    <source>
        <dbReference type="ARBA" id="ARBA00023303"/>
    </source>
</evidence>
<evidence type="ECO:0000256" key="6">
    <source>
        <dbReference type="ARBA" id="ARBA00022729"/>
    </source>
</evidence>
<evidence type="ECO:0000256" key="4">
    <source>
        <dbReference type="ARBA" id="ARBA00022614"/>
    </source>
</evidence>
<evidence type="ECO:0000256" key="3">
    <source>
        <dbReference type="ARBA" id="ARBA00022475"/>
    </source>
</evidence>
<dbReference type="Proteomes" id="UP000683360">
    <property type="component" value="Unassembled WGS sequence"/>
</dbReference>
<dbReference type="PANTHER" id="PTHR46473:SF23">
    <property type="entry name" value="GH08155P"/>
    <property type="match status" value="1"/>
</dbReference>
<evidence type="ECO:0000256" key="2">
    <source>
        <dbReference type="ARBA" id="ARBA00022448"/>
    </source>
</evidence>
<dbReference type="SUPFAM" id="SSF52058">
    <property type="entry name" value="L domain-like"/>
    <property type="match status" value="1"/>
</dbReference>
<dbReference type="GO" id="GO:0034220">
    <property type="term" value="P:monoatomic ion transmembrane transport"/>
    <property type="evidence" value="ECO:0007669"/>
    <property type="project" value="UniProtKB-KW"/>
</dbReference>
<keyword evidence="12" id="KW-0407">Ion channel</keyword>
<evidence type="ECO:0000256" key="10">
    <source>
        <dbReference type="ARBA" id="ARBA00023136"/>
    </source>
</evidence>
<organism evidence="13 14">
    <name type="scientific">Mytilus edulis</name>
    <name type="common">Blue mussel</name>
    <dbReference type="NCBI Taxonomy" id="6550"/>
    <lineage>
        <taxon>Eukaryota</taxon>
        <taxon>Metazoa</taxon>
        <taxon>Spiralia</taxon>
        <taxon>Lophotrochozoa</taxon>
        <taxon>Mollusca</taxon>
        <taxon>Bivalvia</taxon>
        <taxon>Autobranchia</taxon>
        <taxon>Pteriomorphia</taxon>
        <taxon>Mytilida</taxon>
        <taxon>Mytiloidea</taxon>
        <taxon>Mytilidae</taxon>
        <taxon>Mytilinae</taxon>
        <taxon>Mytilus</taxon>
    </lineage>
</organism>
<gene>
    <name evidence="13" type="ORF">MEDL_31889</name>
</gene>
<evidence type="ECO:0000256" key="1">
    <source>
        <dbReference type="ARBA" id="ARBA00004162"/>
    </source>
</evidence>
<keyword evidence="5" id="KW-0812">Transmembrane</keyword>
<dbReference type="SMART" id="SM00369">
    <property type="entry name" value="LRR_TYP"/>
    <property type="match status" value="3"/>
</dbReference>
<sequence>MPLVISTTFVMDAKLALLFILDCSKRNISTIPIFPLGVHVVNLKFNEIEIIRNGTFKMLQNLTELDLSFNQLVELESDAFVGLHSLQKLSLQNNTLRYSFLSIPESVFMPLISLEYLNIKFNHKPAEDNLLESDIFDLYVPTLETLEIDVFVPVNSPDSGIFTSNITSLKTLITGICVITELREATFDNFEKLSISIYHLVQ</sequence>
<keyword evidence="11" id="KW-1015">Disulfide bond</keyword>
<comment type="caution">
    <text evidence="13">The sequence shown here is derived from an EMBL/GenBank/DDBJ whole genome shotgun (WGS) entry which is preliminary data.</text>
</comment>
<keyword evidence="8" id="KW-1133">Transmembrane helix</keyword>
<name>A0A8S3SJC4_MYTED</name>
<dbReference type="EMBL" id="CAJPWZ010001594">
    <property type="protein sequence ID" value="CAG2218246.1"/>
    <property type="molecule type" value="Genomic_DNA"/>
</dbReference>
<dbReference type="InterPro" id="IPR032675">
    <property type="entry name" value="LRR_dom_sf"/>
</dbReference>
<evidence type="ECO:0000256" key="9">
    <source>
        <dbReference type="ARBA" id="ARBA00023065"/>
    </source>
</evidence>
<dbReference type="PANTHER" id="PTHR46473">
    <property type="entry name" value="GH08155P"/>
    <property type="match status" value="1"/>
</dbReference>
<evidence type="ECO:0000256" key="7">
    <source>
        <dbReference type="ARBA" id="ARBA00022737"/>
    </source>
</evidence>
<dbReference type="GO" id="GO:0005886">
    <property type="term" value="C:plasma membrane"/>
    <property type="evidence" value="ECO:0007669"/>
    <property type="project" value="UniProtKB-SubCell"/>
</dbReference>
<evidence type="ECO:0000313" key="14">
    <source>
        <dbReference type="Proteomes" id="UP000683360"/>
    </source>
</evidence>
<dbReference type="Pfam" id="PF13855">
    <property type="entry name" value="LRR_8"/>
    <property type="match status" value="1"/>
</dbReference>
<dbReference type="Gene3D" id="3.80.10.10">
    <property type="entry name" value="Ribonuclease Inhibitor"/>
    <property type="match status" value="1"/>
</dbReference>
<evidence type="ECO:0000256" key="8">
    <source>
        <dbReference type="ARBA" id="ARBA00022989"/>
    </source>
</evidence>
<keyword evidence="3" id="KW-1003">Cell membrane</keyword>
<keyword evidence="6" id="KW-0732">Signal</keyword>
<dbReference type="InterPro" id="IPR001611">
    <property type="entry name" value="Leu-rich_rpt"/>
</dbReference>
<keyword evidence="9" id="KW-0406">Ion transport</keyword>
<protein>
    <submittedName>
        <fullName evidence="13">Uncharacterized protein</fullName>
    </submittedName>
</protein>
<keyword evidence="14" id="KW-1185">Reference proteome</keyword>
<accession>A0A8S3SJC4</accession>
<dbReference type="InterPro" id="IPR051432">
    <property type="entry name" value="KCNMA1_auxiliary"/>
</dbReference>
<evidence type="ECO:0000256" key="11">
    <source>
        <dbReference type="ARBA" id="ARBA00023157"/>
    </source>
</evidence>
<dbReference type="InterPro" id="IPR003591">
    <property type="entry name" value="Leu-rich_rpt_typical-subtyp"/>
</dbReference>
<keyword evidence="2" id="KW-0813">Transport</keyword>
<proteinExistence type="predicted"/>
<dbReference type="OrthoDB" id="6122461at2759"/>
<comment type="subcellular location">
    <subcellularLocation>
        <location evidence="1">Cell membrane</location>
        <topology evidence="1">Single-pass membrane protein</topology>
    </subcellularLocation>
</comment>
<evidence type="ECO:0000313" key="13">
    <source>
        <dbReference type="EMBL" id="CAG2218246.1"/>
    </source>
</evidence>
<keyword evidence="7" id="KW-0677">Repeat</keyword>
<reference evidence="13" key="1">
    <citation type="submission" date="2021-03" db="EMBL/GenBank/DDBJ databases">
        <authorList>
            <person name="Bekaert M."/>
        </authorList>
    </citation>
    <scope>NUCLEOTIDE SEQUENCE</scope>
</reference>
<evidence type="ECO:0000256" key="5">
    <source>
        <dbReference type="ARBA" id="ARBA00022692"/>
    </source>
</evidence>
<keyword evidence="4" id="KW-0433">Leucine-rich repeat</keyword>